<sequence>MSIPKLPIEPLWVEHILVPFLRYAFSSTLPYDADLTPQVQRAIAFCLVKPDYPTDGDDLLFERVFMAILHRYKDLAPDLILVTANLEPLAKFLIRRAQLKGPFKLLERSHVASDAWVEYEEKRIACLVEQDRSGEEGTHMAQTDSNGFANPVHGSLLSARPAVEPPKAAPTEAVIDPRLLHAQPGQYIAPGLSATIAPADDEYYRRQNRLLEGVHARNAATSSWVRQLQAAATPVLTDLPQNHVSGVYANHGSPYQQQHTPSYAKTLEQHLTSYPHQTGYRPIAPAVKHQNPVQHSLPAQAPKPSSTNPLNTPTYHLRPPRDYPLQPLSFPTSLTTPSPQRADLYSPPVRVSSPSSFENGTGSAHGNTYPSFPVAGSEQAPRGFGVHPGFSNIVSSFPVVRYGNMGRYGGADEFRSGSG</sequence>
<dbReference type="OrthoDB" id="3794927at2759"/>
<organism evidence="2 3">
    <name type="scientific">Dothidotthia symphoricarpi CBS 119687</name>
    <dbReference type="NCBI Taxonomy" id="1392245"/>
    <lineage>
        <taxon>Eukaryota</taxon>
        <taxon>Fungi</taxon>
        <taxon>Dikarya</taxon>
        <taxon>Ascomycota</taxon>
        <taxon>Pezizomycotina</taxon>
        <taxon>Dothideomycetes</taxon>
        <taxon>Pleosporomycetidae</taxon>
        <taxon>Pleosporales</taxon>
        <taxon>Dothidotthiaceae</taxon>
        <taxon>Dothidotthia</taxon>
    </lineage>
</organism>
<dbReference type="GeneID" id="54412522"/>
<dbReference type="RefSeq" id="XP_033518911.1">
    <property type="nucleotide sequence ID" value="XM_033672090.1"/>
</dbReference>
<evidence type="ECO:0000256" key="1">
    <source>
        <dbReference type="SAM" id="MobiDB-lite"/>
    </source>
</evidence>
<dbReference type="EMBL" id="ML977519">
    <property type="protein sequence ID" value="KAF2124518.1"/>
    <property type="molecule type" value="Genomic_DNA"/>
</dbReference>
<feature type="region of interest" description="Disordered" evidence="1">
    <location>
        <begin position="289"/>
        <end position="365"/>
    </location>
</feature>
<accession>A0A6A6A1C5</accession>
<proteinExistence type="predicted"/>
<feature type="compositionally biased region" description="Polar residues" evidence="1">
    <location>
        <begin position="303"/>
        <end position="314"/>
    </location>
</feature>
<feature type="compositionally biased region" description="Polar residues" evidence="1">
    <location>
        <begin position="329"/>
        <end position="339"/>
    </location>
</feature>
<gene>
    <name evidence="2" type="ORF">P153DRAFT_411588</name>
</gene>
<reference evidence="2" key="1">
    <citation type="journal article" date="2020" name="Stud. Mycol.">
        <title>101 Dothideomycetes genomes: a test case for predicting lifestyles and emergence of pathogens.</title>
        <authorList>
            <person name="Haridas S."/>
            <person name="Albert R."/>
            <person name="Binder M."/>
            <person name="Bloem J."/>
            <person name="Labutti K."/>
            <person name="Salamov A."/>
            <person name="Andreopoulos B."/>
            <person name="Baker S."/>
            <person name="Barry K."/>
            <person name="Bills G."/>
            <person name="Bluhm B."/>
            <person name="Cannon C."/>
            <person name="Castanera R."/>
            <person name="Culley D."/>
            <person name="Daum C."/>
            <person name="Ezra D."/>
            <person name="Gonzalez J."/>
            <person name="Henrissat B."/>
            <person name="Kuo A."/>
            <person name="Liang C."/>
            <person name="Lipzen A."/>
            <person name="Lutzoni F."/>
            <person name="Magnuson J."/>
            <person name="Mondo S."/>
            <person name="Nolan M."/>
            <person name="Ohm R."/>
            <person name="Pangilinan J."/>
            <person name="Park H.-J."/>
            <person name="Ramirez L."/>
            <person name="Alfaro M."/>
            <person name="Sun H."/>
            <person name="Tritt A."/>
            <person name="Yoshinaga Y."/>
            <person name="Zwiers L.-H."/>
            <person name="Turgeon B."/>
            <person name="Goodwin S."/>
            <person name="Spatafora J."/>
            <person name="Crous P."/>
            <person name="Grigoriev I."/>
        </authorList>
    </citation>
    <scope>NUCLEOTIDE SEQUENCE</scope>
    <source>
        <strain evidence="2">CBS 119687</strain>
    </source>
</reference>
<dbReference type="AlphaFoldDB" id="A0A6A6A1C5"/>
<feature type="compositionally biased region" description="Low complexity" evidence="1">
    <location>
        <begin position="346"/>
        <end position="356"/>
    </location>
</feature>
<evidence type="ECO:0000313" key="3">
    <source>
        <dbReference type="Proteomes" id="UP000799771"/>
    </source>
</evidence>
<evidence type="ECO:0000313" key="2">
    <source>
        <dbReference type="EMBL" id="KAF2124518.1"/>
    </source>
</evidence>
<name>A0A6A6A1C5_9PLEO</name>
<keyword evidence="3" id="KW-1185">Reference proteome</keyword>
<protein>
    <submittedName>
        <fullName evidence="2">Uncharacterized protein</fullName>
    </submittedName>
</protein>
<dbReference type="Proteomes" id="UP000799771">
    <property type="component" value="Unassembled WGS sequence"/>
</dbReference>